<evidence type="ECO:0000313" key="1">
    <source>
        <dbReference type="EMBL" id="KAL3665517.1"/>
    </source>
</evidence>
<evidence type="ECO:0000313" key="2">
    <source>
        <dbReference type="Proteomes" id="UP001632037"/>
    </source>
</evidence>
<name>A0ABD3FGI0_9STRA</name>
<proteinExistence type="predicted"/>
<dbReference type="InterPro" id="IPR016024">
    <property type="entry name" value="ARM-type_fold"/>
</dbReference>
<sequence>MWSRMAKHCFIWRLRATTLYVYFSCLITYGADVTVADKKGVRPMDLMTWTSVVHPTMMVPLQDKILHLQQRNELQRERTSALNETTASIKCNEQNLLAQAKEIQEDVAAARAFRAEVNEQIRRSQVVNHELATSTEAEEKKLQWIQREVARLHTQNGTADVEVAHLIEETERVAAASAVLREKYQLQQQGRHSVAAQRAVRCEMIGMLRQFPSNEALQTRALRALHVVCKKPTTRRQLLIYRLQDALVEVLQQLPRRASVYLGVCQIITELSDNSDAMQKWHTKALVEVLLAACTSVETESPTILDEVYRAALSVCTCLRTTPQLNDVGITELHELLDAAVHQLHEASRSAN</sequence>
<organism evidence="1 2">
    <name type="scientific">Phytophthora oleae</name>
    <dbReference type="NCBI Taxonomy" id="2107226"/>
    <lineage>
        <taxon>Eukaryota</taxon>
        <taxon>Sar</taxon>
        <taxon>Stramenopiles</taxon>
        <taxon>Oomycota</taxon>
        <taxon>Peronosporomycetes</taxon>
        <taxon>Peronosporales</taxon>
        <taxon>Peronosporaceae</taxon>
        <taxon>Phytophthora</taxon>
    </lineage>
</organism>
<comment type="caution">
    <text evidence="1">The sequence shown here is derived from an EMBL/GenBank/DDBJ whole genome shotgun (WGS) entry which is preliminary data.</text>
</comment>
<dbReference type="AlphaFoldDB" id="A0ABD3FGI0"/>
<evidence type="ECO:0008006" key="3">
    <source>
        <dbReference type="Google" id="ProtNLM"/>
    </source>
</evidence>
<gene>
    <name evidence="1" type="ORF">V7S43_009552</name>
</gene>
<accession>A0ABD3FGI0</accession>
<reference evidence="1 2" key="1">
    <citation type="submission" date="2024-09" db="EMBL/GenBank/DDBJ databases">
        <title>Genome sequencing and assembly of Phytophthora oleae, isolate VK10A, causative agent of rot of olive drupes.</title>
        <authorList>
            <person name="Conti Taguali S."/>
            <person name="Riolo M."/>
            <person name="La Spada F."/>
            <person name="Cacciola S.O."/>
            <person name="Dionisio G."/>
        </authorList>
    </citation>
    <scope>NUCLEOTIDE SEQUENCE [LARGE SCALE GENOMIC DNA]</scope>
    <source>
        <strain evidence="1 2">VK10A</strain>
    </source>
</reference>
<protein>
    <recommendedName>
        <fullName evidence="3">Mon2/Sec7/BIG1-like dimerisation and cyclophilin-binding domain-containing protein</fullName>
    </recommendedName>
</protein>
<dbReference type="EMBL" id="JBIMZQ010000020">
    <property type="protein sequence ID" value="KAL3665517.1"/>
    <property type="molecule type" value="Genomic_DNA"/>
</dbReference>
<dbReference type="Proteomes" id="UP001632037">
    <property type="component" value="Unassembled WGS sequence"/>
</dbReference>
<keyword evidence="2" id="KW-1185">Reference proteome</keyword>
<dbReference type="SUPFAM" id="SSF48371">
    <property type="entry name" value="ARM repeat"/>
    <property type="match status" value="1"/>
</dbReference>